<name>A0ABP1NHW5_XYLVO</name>
<comment type="subcellular location">
    <subcellularLocation>
        <location evidence="1">Nucleus inner membrane</location>
        <topology evidence="1">Multi-pass membrane protein</topology>
    </subcellularLocation>
</comment>
<feature type="transmembrane region" description="Helical" evidence="8">
    <location>
        <begin position="6"/>
        <end position="28"/>
    </location>
</feature>
<feature type="transmembrane region" description="Helical" evidence="8">
    <location>
        <begin position="629"/>
        <end position="651"/>
    </location>
</feature>
<evidence type="ECO:0000256" key="2">
    <source>
        <dbReference type="ARBA" id="ARBA00007600"/>
    </source>
</evidence>
<dbReference type="PANTHER" id="PTHR28646:SF1">
    <property type="entry name" value="TRANSMEMBRANE PROTEIN 201"/>
    <property type="match status" value="1"/>
</dbReference>
<sequence length="652" mass="74546">MEFDLLFNFIPIFPIILLIIVTIIIIVFEKLKLRWPVKVNCWFCNKNTKIWWQQLNWWLCPYCEQYNGFSKNGDYTYNIPEQYKAPSNDVKRYCTIDKDATIDKLARNGLCKQCNKNESFKISKLANYIPENEKNYEYEIQQFKDSLEHQYPLCVKCKTTVNNVLHKQALWLARYKMLFFRQKPFSIIANNKKHSELICRIISTVLSSMVVYNMEFTLLPIGGLFFQFCACWMTSIKKHSFDILLMFLWICMIILLPFKDTKLIKADLQNSWFSLQYITQYHMIMIIILIIGFLNIMPKSHKSKLSKNMSFKKIESPAKNIVLPDLCTSASNRKHNFNPKTTGNINEAITSQLSSNLKECIPVHTENSLNYKPSIFQTSSKNKESQLSSMAISNNGAIYNSANFVCKKNIIDSSYLLTDSLSTLSELSLSEDKPRRANRTPKIFETKVYSTKSSELFRKSNKKNILSPPKLKSVTQTSWVAGGYWQEGIGAPSLSRSSSQSSGFGSAASNFGQSREPSVHEFDQCSVMSDSTPSCYTLRQSNSPVGSFYQNSQFPLSELRNQSVNNQIKLPLPNLNTTQTLLLSQNNKGNNSIFMDQNLQGQNTNVKDIKSPSEVKLFPSQTTIVTSPIWLPALLCGSLVINIIVLCTTLLR</sequence>
<keyword evidence="6" id="KW-0539">Nucleus</keyword>
<dbReference type="Proteomes" id="UP001642520">
    <property type="component" value="Unassembled WGS sequence"/>
</dbReference>
<evidence type="ECO:0000256" key="1">
    <source>
        <dbReference type="ARBA" id="ARBA00004473"/>
    </source>
</evidence>
<feature type="transmembrane region" description="Helical" evidence="8">
    <location>
        <begin position="241"/>
        <end position="258"/>
    </location>
</feature>
<evidence type="ECO:0000313" key="10">
    <source>
        <dbReference type="EMBL" id="CAL7940629.1"/>
    </source>
</evidence>
<evidence type="ECO:0000259" key="9">
    <source>
        <dbReference type="Pfam" id="PF09779"/>
    </source>
</evidence>
<proteinExistence type="inferred from homology"/>
<evidence type="ECO:0000313" key="11">
    <source>
        <dbReference type="Proteomes" id="UP001642520"/>
    </source>
</evidence>
<feature type="region of interest" description="Disordered" evidence="7">
    <location>
        <begin position="496"/>
        <end position="515"/>
    </location>
</feature>
<feature type="transmembrane region" description="Helical" evidence="8">
    <location>
        <begin position="278"/>
        <end position="297"/>
    </location>
</feature>
<evidence type="ECO:0000256" key="8">
    <source>
        <dbReference type="SAM" id="Phobius"/>
    </source>
</evidence>
<reference evidence="10 11" key="1">
    <citation type="submission" date="2024-08" db="EMBL/GenBank/DDBJ databases">
        <authorList>
            <person name="Will J Nash"/>
            <person name="Angela Man"/>
            <person name="Seanna McTaggart"/>
            <person name="Kendall Baker"/>
            <person name="Tom Barker"/>
            <person name="Leah Catchpole"/>
            <person name="Alex Durrant"/>
            <person name="Karim Gharbi"/>
            <person name="Naomi Irish"/>
            <person name="Gemy Kaithakottil"/>
            <person name="Debby Ku"/>
            <person name="Aaliyah Providence"/>
            <person name="Felix Shaw"/>
            <person name="David Swarbreck"/>
            <person name="Chris Watkins"/>
            <person name="Ann M. McCartney"/>
            <person name="Giulio Formenti"/>
            <person name="Alice Mouton"/>
            <person name="Noel Vella"/>
            <person name="Bjorn M von Reumont"/>
            <person name="Adriana Vella"/>
            <person name="Wilfried Haerty"/>
        </authorList>
    </citation>
    <scope>NUCLEOTIDE SEQUENCE [LARGE SCALE GENOMIC DNA]</scope>
</reference>
<feature type="domain" description="Ima1 N-terminal" evidence="9">
    <location>
        <begin position="39"/>
        <end position="161"/>
    </location>
</feature>
<protein>
    <recommendedName>
        <fullName evidence="9">Ima1 N-terminal domain-containing protein</fullName>
    </recommendedName>
</protein>
<evidence type="ECO:0000256" key="3">
    <source>
        <dbReference type="ARBA" id="ARBA00022692"/>
    </source>
</evidence>
<keyword evidence="11" id="KW-1185">Reference proteome</keyword>
<dbReference type="Pfam" id="PF09779">
    <property type="entry name" value="Ima1_N"/>
    <property type="match status" value="1"/>
</dbReference>
<feature type="transmembrane region" description="Helical" evidence="8">
    <location>
        <begin position="218"/>
        <end position="234"/>
    </location>
</feature>
<dbReference type="InterPro" id="IPR040041">
    <property type="entry name" value="TMEM201"/>
</dbReference>
<organism evidence="10 11">
    <name type="scientific">Xylocopa violacea</name>
    <name type="common">Violet carpenter bee</name>
    <name type="synonym">Apis violacea</name>
    <dbReference type="NCBI Taxonomy" id="135666"/>
    <lineage>
        <taxon>Eukaryota</taxon>
        <taxon>Metazoa</taxon>
        <taxon>Ecdysozoa</taxon>
        <taxon>Arthropoda</taxon>
        <taxon>Hexapoda</taxon>
        <taxon>Insecta</taxon>
        <taxon>Pterygota</taxon>
        <taxon>Neoptera</taxon>
        <taxon>Endopterygota</taxon>
        <taxon>Hymenoptera</taxon>
        <taxon>Apocrita</taxon>
        <taxon>Aculeata</taxon>
        <taxon>Apoidea</taxon>
        <taxon>Anthophila</taxon>
        <taxon>Apidae</taxon>
        <taxon>Xylocopa</taxon>
        <taxon>Xylocopa</taxon>
    </lineage>
</organism>
<accession>A0ABP1NHW5</accession>
<gene>
    <name evidence="10" type="ORF">XYLVIOL_LOCUS4582</name>
</gene>
<dbReference type="EMBL" id="CAXAJV020001290">
    <property type="protein sequence ID" value="CAL7940629.1"/>
    <property type="molecule type" value="Genomic_DNA"/>
</dbReference>
<feature type="compositionally biased region" description="Low complexity" evidence="7">
    <location>
        <begin position="496"/>
        <end position="514"/>
    </location>
</feature>
<comment type="similarity">
    <text evidence="2">Belongs to the TMEM201 family.</text>
</comment>
<evidence type="ECO:0000256" key="5">
    <source>
        <dbReference type="ARBA" id="ARBA00023136"/>
    </source>
</evidence>
<evidence type="ECO:0000256" key="6">
    <source>
        <dbReference type="ARBA" id="ARBA00023242"/>
    </source>
</evidence>
<evidence type="ECO:0000256" key="4">
    <source>
        <dbReference type="ARBA" id="ARBA00022989"/>
    </source>
</evidence>
<dbReference type="InterPro" id="IPR018617">
    <property type="entry name" value="Ima1_N"/>
</dbReference>
<dbReference type="PANTHER" id="PTHR28646">
    <property type="entry name" value="TRANSMEMBRANE PROTEIN 201"/>
    <property type="match status" value="1"/>
</dbReference>
<keyword evidence="4 8" id="KW-1133">Transmembrane helix</keyword>
<keyword evidence="3 8" id="KW-0812">Transmembrane</keyword>
<evidence type="ECO:0000256" key="7">
    <source>
        <dbReference type="SAM" id="MobiDB-lite"/>
    </source>
</evidence>
<comment type="caution">
    <text evidence="10">The sequence shown here is derived from an EMBL/GenBank/DDBJ whole genome shotgun (WGS) entry which is preliminary data.</text>
</comment>
<keyword evidence="5 8" id="KW-0472">Membrane</keyword>